<dbReference type="HOGENOM" id="CLU_077442_2_0_1"/>
<dbReference type="InterPro" id="IPR009784">
    <property type="entry name" value="DUF1349"/>
</dbReference>
<dbReference type="Pfam" id="PF07081">
    <property type="entry name" value="DUF1349"/>
    <property type="match status" value="1"/>
</dbReference>
<dbReference type="OrthoDB" id="42525at2759"/>
<evidence type="ECO:0000256" key="1">
    <source>
        <dbReference type="SAM" id="MobiDB-lite"/>
    </source>
</evidence>
<dbReference type="GeneID" id="19328974"/>
<dbReference type="EMBL" id="KB933348">
    <property type="protein sequence ID" value="EON96395.1"/>
    <property type="molecule type" value="Genomic_DNA"/>
</dbReference>
<dbReference type="RefSeq" id="XP_007918859.1">
    <property type="nucleotide sequence ID" value="XM_007920668.1"/>
</dbReference>
<dbReference type="Proteomes" id="UP000014074">
    <property type="component" value="Unassembled WGS sequence"/>
</dbReference>
<keyword evidence="3" id="KW-1185">Reference proteome</keyword>
<proteinExistence type="predicted"/>
<reference evidence="3" key="1">
    <citation type="journal article" date="2013" name="Genome Announc.">
        <title>Draft genome sequence of the ascomycete Phaeoacremonium aleophilum strain UCR-PA7, a causal agent of the esca disease complex in grapevines.</title>
        <authorList>
            <person name="Blanco-Ulate B."/>
            <person name="Rolshausen P."/>
            <person name="Cantu D."/>
        </authorList>
    </citation>
    <scope>NUCLEOTIDE SEQUENCE [LARGE SCALE GENOMIC DNA]</scope>
    <source>
        <strain evidence="3">UCR-PA7</strain>
    </source>
</reference>
<dbReference type="eggNOG" id="ENOG502S8JK">
    <property type="taxonomic scope" value="Eukaryota"/>
</dbReference>
<dbReference type="AlphaFoldDB" id="R8BAR6"/>
<dbReference type="KEGG" id="tmn:UCRPA7_8149"/>
<protein>
    <submittedName>
        <fullName evidence="2">Uncharacterized protein</fullName>
    </submittedName>
</protein>
<dbReference type="Gene3D" id="2.60.120.200">
    <property type="match status" value="1"/>
</dbReference>
<gene>
    <name evidence="2" type="ORF">UCRPA7_8149</name>
</gene>
<accession>R8BAR6</accession>
<evidence type="ECO:0000313" key="2">
    <source>
        <dbReference type="EMBL" id="EON96395.1"/>
    </source>
</evidence>
<organism evidence="2 3">
    <name type="scientific">Phaeoacremonium minimum (strain UCR-PA7)</name>
    <name type="common">Esca disease fungus</name>
    <name type="synonym">Togninia minima</name>
    <dbReference type="NCBI Taxonomy" id="1286976"/>
    <lineage>
        <taxon>Eukaryota</taxon>
        <taxon>Fungi</taxon>
        <taxon>Dikarya</taxon>
        <taxon>Ascomycota</taxon>
        <taxon>Pezizomycotina</taxon>
        <taxon>Sordariomycetes</taxon>
        <taxon>Sordariomycetidae</taxon>
        <taxon>Togniniales</taxon>
        <taxon>Togniniaceae</taxon>
        <taxon>Phaeoacremonium</taxon>
    </lineage>
</organism>
<evidence type="ECO:0000313" key="3">
    <source>
        <dbReference type="Proteomes" id="UP000014074"/>
    </source>
</evidence>
<feature type="region of interest" description="Disordered" evidence="1">
    <location>
        <begin position="1"/>
        <end position="30"/>
    </location>
</feature>
<dbReference type="PANTHER" id="PTHR35332:SF2">
    <property type="entry name" value="REGULATION OF ENOLASE PROTEIN 1"/>
    <property type="match status" value="1"/>
</dbReference>
<name>R8BAR6_PHAM7</name>
<sequence length="190" mass="20743">MSSFSVNAKPGTDIWRKPPHTDVWNAPSATPAGAITTGPLTKFKSAQVSFSLPAKEQYDQGGILLSLQRASSPVTPPPKWIKSGVEYYNSVPKLGTVGCDSWADWSLSPVLGDGKWVTVAIEKGGDEHGISLWVYQIVDGEKIPLREICWVFGGSPESWEISVSAYAARPKGETEELVVEFKDFEVQWSS</sequence>
<dbReference type="PANTHER" id="PTHR35332">
    <property type="entry name" value="REGULATION OF ENOLASE PROTEIN 1"/>
    <property type="match status" value="1"/>
</dbReference>